<evidence type="ECO:0000256" key="4">
    <source>
        <dbReference type="ARBA" id="ARBA00024226"/>
    </source>
</evidence>
<evidence type="ECO:0000313" key="9">
    <source>
        <dbReference type="Proteomes" id="UP000540685"/>
    </source>
</evidence>
<evidence type="ECO:0000256" key="5">
    <source>
        <dbReference type="PROSITE-ProRule" id="PRU10007"/>
    </source>
</evidence>
<gene>
    <name evidence="8" type="ORF">F4562_005657</name>
</gene>
<dbReference type="PANTHER" id="PTHR43521">
    <property type="entry name" value="ALPHA-AMINOADIPIC SEMIALDEHYDE DEHYDROGENASE"/>
    <property type="match status" value="1"/>
</dbReference>
<comment type="caution">
    <text evidence="8">The sequence shown here is derived from an EMBL/GenBank/DDBJ whole genome shotgun (WGS) entry which is preliminary data.</text>
</comment>
<dbReference type="InterPro" id="IPR016162">
    <property type="entry name" value="Ald_DH_N"/>
</dbReference>
<dbReference type="InterPro" id="IPR015590">
    <property type="entry name" value="Aldehyde_DH_dom"/>
</dbReference>
<comment type="subunit">
    <text evidence="1">Homotetramer.</text>
</comment>
<dbReference type="InterPro" id="IPR016161">
    <property type="entry name" value="Ald_DH/histidinol_DH"/>
</dbReference>
<dbReference type="Proteomes" id="UP000540685">
    <property type="component" value="Unassembled WGS sequence"/>
</dbReference>
<dbReference type="InterPro" id="IPR044638">
    <property type="entry name" value="ALDH7A1-like"/>
</dbReference>
<dbReference type="Gene3D" id="3.40.605.10">
    <property type="entry name" value="Aldehyde Dehydrogenase, Chain A, domain 1"/>
    <property type="match status" value="1"/>
</dbReference>
<dbReference type="PROSITE" id="PS00687">
    <property type="entry name" value="ALDEHYDE_DEHYDR_GLU"/>
    <property type="match status" value="1"/>
</dbReference>
<name>A0A7W9MJ13_9ACTN</name>
<comment type="similarity">
    <text evidence="6">Belongs to the aldehyde dehydrogenase family.</text>
</comment>
<dbReference type="InterPro" id="IPR029510">
    <property type="entry name" value="Ald_DH_CS_GLU"/>
</dbReference>
<keyword evidence="9" id="KW-1185">Reference proteome</keyword>
<dbReference type="EC" id="1.2.1.3" evidence="4"/>
<feature type="active site" evidence="5">
    <location>
        <position position="252"/>
    </location>
</feature>
<dbReference type="Pfam" id="PF00171">
    <property type="entry name" value="Aldedh"/>
    <property type="match status" value="1"/>
</dbReference>
<dbReference type="GO" id="GO:0004029">
    <property type="term" value="F:aldehyde dehydrogenase (NAD+) activity"/>
    <property type="evidence" value="ECO:0007669"/>
    <property type="project" value="UniProtKB-EC"/>
</dbReference>
<evidence type="ECO:0000256" key="6">
    <source>
        <dbReference type="RuleBase" id="RU003345"/>
    </source>
</evidence>
<evidence type="ECO:0000256" key="3">
    <source>
        <dbReference type="ARBA" id="ARBA00023027"/>
    </source>
</evidence>
<proteinExistence type="inferred from homology"/>
<dbReference type="EMBL" id="JACHMP010000001">
    <property type="protein sequence ID" value="MBB5822595.1"/>
    <property type="molecule type" value="Genomic_DNA"/>
</dbReference>
<evidence type="ECO:0000256" key="1">
    <source>
        <dbReference type="ARBA" id="ARBA00011881"/>
    </source>
</evidence>
<feature type="domain" description="Aldehyde dehydrogenase" evidence="7">
    <location>
        <begin position="18"/>
        <end position="485"/>
    </location>
</feature>
<evidence type="ECO:0000259" key="7">
    <source>
        <dbReference type="Pfam" id="PF00171"/>
    </source>
</evidence>
<protein>
    <recommendedName>
        <fullName evidence="4">aldehyde dehydrogenase (NAD(+))</fullName>
        <ecNumber evidence="4">1.2.1.3</ecNumber>
    </recommendedName>
</protein>
<dbReference type="Gene3D" id="3.40.309.10">
    <property type="entry name" value="Aldehyde Dehydrogenase, Chain A, domain 2"/>
    <property type="match status" value="1"/>
</dbReference>
<dbReference type="RefSeq" id="WP_184541459.1">
    <property type="nucleotide sequence ID" value="NZ_JACHMP010000001.1"/>
</dbReference>
<sequence length="512" mass="54430">MTHEIVSLIGGKEETSNGTAYDSVNPARVDEVVARVRLADAGTFAAACRSAAAAQRDWARIPAPVRGRVIASIGRLVEANAEELARLVTREIGKPYAEALGEVREIVDTCDFFLGEGRRLYGQTVPSEMPDKNLFTFRVPVGVAAVVTAGNFPVAVPSWYLVPALLCGNAVVWKPAEYAAASAHALYRLFTAAGLPDGVLNLVLADGDATFEGLGTALAEGTVHKVGFTGSTAVGRKVGELCGRHLQSPCLELGGKNPMVVMPDADLDLAVEGALFAGFGTAGQRCTSLGTVIAHESVHDEFLARYTRALSQAVIGDPAGDVLCGPLLDRKFATRYEEYLGWIQPHHTVVSGPVGRITPDNPRGGFTGEGGLYYHPVVVDGVRPDDRIFLEETFGPIVGVTTFATLDEAVDLANRPGYGLSSSIYTTDPKAAFRFRTGIGAGMVSVNNSTSGAEAHLPFGGNGNSGNGSRQSGMWVLDQFTRWQAMNWDYSGRLQKAQMDVAEIVPDLGFRL</sequence>
<evidence type="ECO:0000313" key="8">
    <source>
        <dbReference type="EMBL" id="MBB5822595.1"/>
    </source>
</evidence>
<organism evidence="8 9">
    <name type="scientific">Streptosporangium becharense</name>
    <dbReference type="NCBI Taxonomy" id="1816182"/>
    <lineage>
        <taxon>Bacteria</taxon>
        <taxon>Bacillati</taxon>
        <taxon>Actinomycetota</taxon>
        <taxon>Actinomycetes</taxon>
        <taxon>Streptosporangiales</taxon>
        <taxon>Streptosporangiaceae</taxon>
        <taxon>Streptosporangium</taxon>
    </lineage>
</organism>
<accession>A0A7W9MJ13</accession>
<dbReference type="PANTHER" id="PTHR43521:SF1">
    <property type="entry name" value="ALPHA-AMINOADIPIC SEMIALDEHYDE DEHYDROGENASE"/>
    <property type="match status" value="1"/>
</dbReference>
<evidence type="ECO:0000256" key="2">
    <source>
        <dbReference type="ARBA" id="ARBA00023002"/>
    </source>
</evidence>
<keyword evidence="2 6" id="KW-0560">Oxidoreductase</keyword>
<dbReference type="InterPro" id="IPR016163">
    <property type="entry name" value="Ald_DH_C"/>
</dbReference>
<dbReference type="SUPFAM" id="SSF53720">
    <property type="entry name" value="ALDH-like"/>
    <property type="match status" value="1"/>
</dbReference>
<reference evidence="8 9" key="1">
    <citation type="submission" date="2020-08" db="EMBL/GenBank/DDBJ databases">
        <title>Sequencing the genomes of 1000 actinobacteria strains.</title>
        <authorList>
            <person name="Klenk H.-P."/>
        </authorList>
    </citation>
    <scope>NUCLEOTIDE SEQUENCE [LARGE SCALE GENOMIC DNA]</scope>
    <source>
        <strain evidence="8 9">DSM 46887</strain>
    </source>
</reference>
<dbReference type="AlphaFoldDB" id="A0A7W9MJ13"/>
<keyword evidence="3" id="KW-0520">NAD</keyword>